<dbReference type="GO" id="GO:0031625">
    <property type="term" value="F:ubiquitin protein ligase binding"/>
    <property type="evidence" value="ECO:0007669"/>
    <property type="project" value="InterPro"/>
</dbReference>
<dbReference type="InterPro" id="IPR001373">
    <property type="entry name" value="Cullin_N"/>
</dbReference>
<dbReference type="EMBL" id="CM017875">
    <property type="protein sequence ID" value="KAG1338640.1"/>
    <property type="molecule type" value="Genomic_DNA"/>
</dbReference>
<evidence type="ECO:0000256" key="4">
    <source>
        <dbReference type="ARBA" id="ARBA00022786"/>
    </source>
</evidence>
<dbReference type="FunFam" id="1.20.1310.10:FF:000013">
    <property type="entry name" value="Cullin-1 like"/>
    <property type="match status" value="1"/>
</dbReference>
<protein>
    <recommendedName>
        <fullName evidence="6">Cullin-5</fullName>
    </recommendedName>
</protein>
<dbReference type="AlphaFoldDB" id="A0A8K0I681"/>
<dbReference type="SMART" id="SM00182">
    <property type="entry name" value="CULLIN"/>
    <property type="match status" value="1"/>
</dbReference>
<dbReference type="OrthoDB" id="27073at2759"/>
<accession>A0A8K0I681</accession>
<organism evidence="10 11">
    <name type="scientific">Cocos nucifera</name>
    <name type="common">Coconut palm</name>
    <dbReference type="NCBI Taxonomy" id="13894"/>
    <lineage>
        <taxon>Eukaryota</taxon>
        <taxon>Viridiplantae</taxon>
        <taxon>Streptophyta</taxon>
        <taxon>Embryophyta</taxon>
        <taxon>Tracheophyta</taxon>
        <taxon>Spermatophyta</taxon>
        <taxon>Magnoliopsida</taxon>
        <taxon>Liliopsida</taxon>
        <taxon>Arecaceae</taxon>
        <taxon>Arecoideae</taxon>
        <taxon>Cocoseae</taxon>
        <taxon>Attaleinae</taxon>
        <taxon>Cocos</taxon>
    </lineage>
</organism>
<dbReference type="SUPFAM" id="SSF74788">
    <property type="entry name" value="Cullin repeat-like"/>
    <property type="match status" value="1"/>
</dbReference>
<evidence type="ECO:0000259" key="9">
    <source>
        <dbReference type="PROSITE" id="PS50069"/>
    </source>
</evidence>
<feature type="domain" description="Cullin family profile" evidence="9">
    <location>
        <begin position="362"/>
        <end position="593"/>
    </location>
</feature>
<keyword evidence="11" id="KW-1185">Reference proteome</keyword>
<dbReference type="Pfam" id="PF26557">
    <property type="entry name" value="Cullin_AB"/>
    <property type="match status" value="1"/>
</dbReference>
<evidence type="ECO:0000256" key="1">
    <source>
        <dbReference type="ARBA" id="ARBA00004906"/>
    </source>
</evidence>
<dbReference type="InterPro" id="IPR045093">
    <property type="entry name" value="Cullin"/>
</dbReference>
<proteinExistence type="inferred from homology"/>
<keyword evidence="4" id="KW-0833">Ubl conjugation pathway</keyword>
<name>A0A8K0I681_COCNU</name>
<evidence type="ECO:0000256" key="2">
    <source>
        <dbReference type="ARBA" id="ARBA00006019"/>
    </source>
</evidence>
<dbReference type="Proteomes" id="UP000797356">
    <property type="component" value="Chromosome 4"/>
</dbReference>
<keyword evidence="5" id="KW-0832">Ubl conjugation</keyword>
<dbReference type="InterPro" id="IPR036317">
    <property type="entry name" value="Cullin_homology_sf"/>
</dbReference>
<dbReference type="GO" id="GO:0006511">
    <property type="term" value="P:ubiquitin-dependent protein catabolic process"/>
    <property type="evidence" value="ECO:0007669"/>
    <property type="project" value="InterPro"/>
</dbReference>
<dbReference type="Pfam" id="PF00888">
    <property type="entry name" value="Cullin"/>
    <property type="match status" value="1"/>
</dbReference>
<evidence type="ECO:0000313" key="11">
    <source>
        <dbReference type="Proteomes" id="UP000797356"/>
    </source>
</evidence>
<evidence type="ECO:0000256" key="3">
    <source>
        <dbReference type="ARBA" id="ARBA00022499"/>
    </source>
</evidence>
<comment type="caution">
    <text evidence="10">The sequence shown here is derived from an EMBL/GenBank/DDBJ whole genome shotgun (WGS) entry which is preliminary data.</text>
</comment>
<dbReference type="PANTHER" id="PTHR11932">
    <property type="entry name" value="CULLIN"/>
    <property type="match status" value="1"/>
</dbReference>
<evidence type="ECO:0000256" key="6">
    <source>
        <dbReference type="ARBA" id="ARBA00040451"/>
    </source>
</evidence>
<comment type="pathway">
    <text evidence="1">Protein modification; protein ubiquitination.</text>
</comment>
<evidence type="ECO:0000256" key="7">
    <source>
        <dbReference type="PROSITE-ProRule" id="PRU00330"/>
    </source>
</evidence>
<dbReference type="Gene3D" id="3.30.230.130">
    <property type="entry name" value="Cullin, Chain C, Domain 2"/>
    <property type="match status" value="1"/>
</dbReference>
<dbReference type="PROSITE" id="PS50069">
    <property type="entry name" value="CULLIN_2"/>
    <property type="match status" value="1"/>
</dbReference>
<gene>
    <name evidence="10" type="ORF">COCNU_04G009460</name>
</gene>
<comment type="similarity">
    <text evidence="2 7 8">Belongs to the cullin family.</text>
</comment>
<evidence type="ECO:0000313" key="10">
    <source>
        <dbReference type="EMBL" id="KAG1338640.1"/>
    </source>
</evidence>
<dbReference type="FunFam" id="1.20.1310.10:FF:000014">
    <property type="entry name" value="Cullin 5"/>
    <property type="match status" value="1"/>
</dbReference>
<evidence type="ECO:0000256" key="8">
    <source>
        <dbReference type="RuleBase" id="RU003829"/>
    </source>
</evidence>
<reference evidence="10" key="1">
    <citation type="journal article" date="2017" name="Gigascience">
        <title>The genome draft of coconut (Cocos nucifera).</title>
        <authorList>
            <person name="Xiao Y."/>
            <person name="Xu P."/>
            <person name="Fan H."/>
            <person name="Baudouin L."/>
            <person name="Xia W."/>
            <person name="Bocs S."/>
            <person name="Xu J."/>
            <person name="Li Q."/>
            <person name="Guo A."/>
            <person name="Zhou L."/>
            <person name="Li J."/>
            <person name="Wu Y."/>
            <person name="Ma Z."/>
            <person name="Armero A."/>
            <person name="Issali A.E."/>
            <person name="Liu N."/>
            <person name="Peng M."/>
            <person name="Yang Y."/>
        </authorList>
    </citation>
    <scope>NUCLEOTIDE SEQUENCE</scope>
    <source>
        <tissue evidence="10">Spear leaf of Hainan Tall coconut</tissue>
    </source>
</reference>
<dbReference type="InterPro" id="IPR016159">
    <property type="entry name" value="Cullin_repeat-like_dom_sf"/>
</dbReference>
<dbReference type="InterPro" id="IPR016158">
    <property type="entry name" value="Cullin_homology"/>
</dbReference>
<evidence type="ECO:0000256" key="5">
    <source>
        <dbReference type="ARBA" id="ARBA00022843"/>
    </source>
</evidence>
<dbReference type="SUPFAM" id="SSF75632">
    <property type="entry name" value="Cullin homology domain"/>
    <property type="match status" value="1"/>
</dbReference>
<dbReference type="InterPro" id="IPR059120">
    <property type="entry name" value="Cullin-like_AB"/>
</dbReference>
<reference evidence="10" key="2">
    <citation type="submission" date="2019-07" db="EMBL/GenBank/DDBJ databases">
        <authorList>
            <person name="Yang Y."/>
            <person name="Bocs S."/>
            <person name="Baudouin L."/>
        </authorList>
    </citation>
    <scope>NUCLEOTIDE SEQUENCE</scope>
    <source>
        <tissue evidence="10">Spear leaf of Hainan Tall coconut</tissue>
    </source>
</reference>
<dbReference type="Gene3D" id="1.20.1310.10">
    <property type="entry name" value="Cullin Repeats"/>
    <property type="match status" value="4"/>
</dbReference>
<sequence length="630" mass="73276">MRGGEIGWSHRGRASLQLQAARTAYKMCTQNRPYDYTAELYENYKAALEEYLGEKVFPSLNEKHDVYLLKELTKKWSNHLVLIRWLSRFFAYLERFYIPQKSLDSLEKIGLICFRELVYNKIYGRVRDDILTLIYQERKGEKLDRALLNDTTQIFVAIGQGQMVFYENDLEAAVLKSTANYYHDIGRNHITEDSFPDYMIMAEEYLKLEEDRASSYLHNDTKPKLMEIVQKELLLSQENELLEKEHSGLHVLLRDGKVEDLKRMYELFHCTNGGLDPILSKFKQHIISDGKSLVKQSEDAAGNKKVDNQDSAAEMVFIKKVIELHDEHLGYIAECFNGNNQFYKALREAFEVFCNKMIAGTSVAELLAIHADNILKKGGGSDKINEEAIEEALDKIVRLLVYIHDKDLFAEFYRKKLSRRLLFDRSANDEHEKFILSKLKYQNGLQFTSKMEGMITDMTLAKERQVEFVKHLQSNPQENLCIDLVVNVLTTGFWPNHKTTDLHLPAEMANSIVVFNKYYSSKTQSRKLTWMFSLGTCTMVGRFDAKPIELIVTTQQAVLLMLFNTSDRLSYEEITEQLNLPNDDVIRLLHSLSCAKYKILLKEPNNRSISKHDIFEFNSRFTDRMRRIKV</sequence>
<keyword evidence="3" id="KW-1017">Isopeptide bond</keyword>